<reference evidence="17" key="1">
    <citation type="submission" date="2019-10" db="EMBL/GenBank/DDBJ databases">
        <title>Corvus moneduloides (New Caledonian crow) genome, bCorMon1, primary haplotype.</title>
        <authorList>
            <person name="Rutz C."/>
            <person name="Fungtammasan C."/>
            <person name="Mountcastle J."/>
            <person name="Formenti G."/>
            <person name="Chow W."/>
            <person name="Howe K."/>
            <person name="Steele M.P."/>
            <person name="Fernandes J."/>
            <person name="Gilbert M.T.P."/>
            <person name="Fedrigo O."/>
            <person name="Jarvis E.D."/>
            <person name="Gemmell N."/>
        </authorList>
    </citation>
    <scope>NUCLEOTIDE SEQUENCE [LARGE SCALE GENOMIC DNA]</scope>
</reference>
<keyword evidence="10 13" id="KW-0333">Golgi apparatus</keyword>
<dbReference type="GO" id="GO:0034067">
    <property type="term" value="P:protein localization to Golgi apparatus"/>
    <property type="evidence" value="ECO:0007669"/>
    <property type="project" value="TreeGrafter"/>
</dbReference>
<dbReference type="Gene3D" id="1.20.5.390">
    <property type="entry name" value="L1 transposable element, trimerization domain"/>
    <property type="match status" value="2"/>
</dbReference>
<dbReference type="InterPro" id="IPR021063">
    <property type="entry name" value="NEMO_N"/>
</dbReference>
<reference evidence="16" key="2">
    <citation type="submission" date="2025-08" db="UniProtKB">
        <authorList>
            <consortium name="Ensembl"/>
        </authorList>
    </citation>
    <scope>IDENTIFICATION</scope>
</reference>
<dbReference type="InterPro" id="IPR034735">
    <property type="entry name" value="NEMO_ZF"/>
</dbReference>
<evidence type="ECO:0000256" key="15">
    <source>
        <dbReference type="SAM" id="MobiDB-lite"/>
    </source>
</evidence>
<dbReference type="CDD" id="cd09803">
    <property type="entry name" value="UBAN"/>
    <property type="match status" value="1"/>
</dbReference>
<dbReference type="Pfam" id="PF18414">
    <property type="entry name" value="zf_C2H2_10"/>
    <property type="match status" value="1"/>
</dbReference>
<keyword evidence="6 13" id="KW-0967">Endosome</keyword>
<dbReference type="GO" id="GO:0055037">
    <property type="term" value="C:recycling endosome"/>
    <property type="evidence" value="ECO:0007669"/>
    <property type="project" value="UniProtKB-SubCell"/>
</dbReference>
<dbReference type="Gene3D" id="1.20.5.990">
    <property type="entry name" value="Nemo cc2-lz domain - 1d5 darpin complex"/>
    <property type="match status" value="1"/>
</dbReference>
<evidence type="ECO:0000256" key="4">
    <source>
        <dbReference type="ARBA" id="ARBA00022490"/>
    </source>
</evidence>
<keyword evidence="8 13" id="KW-0862">Zinc</keyword>
<evidence type="ECO:0000256" key="14">
    <source>
        <dbReference type="SAM" id="Coils"/>
    </source>
</evidence>
<keyword evidence="9" id="KW-0072">Autophagy</keyword>
<dbReference type="GO" id="GO:0043122">
    <property type="term" value="P:regulation of canonical NF-kappaB signal transduction"/>
    <property type="evidence" value="ECO:0007669"/>
    <property type="project" value="TreeGrafter"/>
</dbReference>
<feature type="region of interest" description="Disordered" evidence="15">
    <location>
        <begin position="665"/>
        <end position="693"/>
    </location>
</feature>
<organism evidence="16 17">
    <name type="scientific">Corvus moneduloides</name>
    <name type="common">New Caledonian crow</name>
    <dbReference type="NCBI Taxonomy" id="1196302"/>
    <lineage>
        <taxon>Eukaryota</taxon>
        <taxon>Metazoa</taxon>
        <taxon>Chordata</taxon>
        <taxon>Craniata</taxon>
        <taxon>Vertebrata</taxon>
        <taxon>Euteleostomi</taxon>
        <taxon>Archelosauria</taxon>
        <taxon>Archosauria</taxon>
        <taxon>Dinosauria</taxon>
        <taxon>Saurischia</taxon>
        <taxon>Theropoda</taxon>
        <taxon>Coelurosauria</taxon>
        <taxon>Aves</taxon>
        <taxon>Neognathae</taxon>
        <taxon>Neoaves</taxon>
        <taxon>Telluraves</taxon>
        <taxon>Australaves</taxon>
        <taxon>Passeriformes</taxon>
        <taxon>Corvoidea</taxon>
        <taxon>Corvidae</taxon>
        <taxon>Corvus</taxon>
    </lineage>
</organism>
<keyword evidence="7 13" id="KW-0863">Zinc-finger</keyword>
<dbReference type="GO" id="GO:0005794">
    <property type="term" value="C:Golgi apparatus"/>
    <property type="evidence" value="ECO:0007669"/>
    <property type="project" value="UniProtKB-SubCell"/>
</dbReference>
<dbReference type="Pfam" id="PF16516">
    <property type="entry name" value="CC2-LZ"/>
    <property type="match status" value="1"/>
</dbReference>
<reference evidence="16" key="3">
    <citation type="submission" date="2025-09" db="UniProtKB">
        <authorList>
            <consortium name="Ensembl"/>
        </authorList>
    </citation>
    <scope>IDENTIFICATION</scope>
</reference>
<feature type="coiled-coil region" evidence="14">
    <location>
        <begin position="573"/>
        <end position="614"/>
    </location>
</feature>
<keyword evidence="17" id="KW-1185">Reference proteome</keyword>
<dbReference type="Pfam" id="PF11577">
    <property type="entry name" value="NEMO"/>
    <property type="match status" value="1"/>
</dbReference>
<keyword evidence="12 13" id="KW-0968">Cytoplasmic vesicle</keyword>
<protein>
    <recommendedName>
        <fullName evidence="3 13">Optineurin</fullName>
    </recommendedName>
</protein>
<feature type="region of interest" description="Disordered" evidence="15">
    <location>
        <begin position="172"/>
        <end position="192"/>
    </location>
</feature>
<dbReference type="InterPro" id="IPR051301">
    <property type="entry name" value="Optineurin/NFkB_EssMod"/>
</dbReference>
<dbReference type="Ensembl" id="ENSCMUT00000011034.2">
    <property type="protein sequence ID" value="ENSCMUP00000010252.1"/>
    <property type="gene ID" value="ENSCMUG00000006541.2"/>
</dbReference>
<feature type="compositionally biased region" description="Basic and acidic residues" evidence="15">
    <location>
        <begin position="416"/>
        <end position="427"/>
    </location>
</feature>
<accession>A0A8C3DQH6</accession>
<proteinExistence type="predicted"/>
<evidence type="ECO:0000256" key="2">
    <source>
        <dbReference type="ARBA" id="ARBA00004601"/>
    </source>
</evidence>
<dbReference type="FunFam" id="1.20.5.390:FF:000004">
    <property type="entry name" value="Optineurin"/>
    <property type="match status" value="1"/>
</dbReference>
<feature type="compositionally biased region" description="Gly residues" evidence="15">
    <location>
        <begin position="135"/>
        <end position="149"/>
    </location>
</feature>
<evidence type="ECO:0000256" key="1">
    <source>
        <dbReference type="ARBA" id="ARBA00004419"/>
    </source>
</evidence>
<keyword evidence="4 13" id="KW-0963">Cytoplasm</keyword>
<evidence type="ECO:0000256" key="6">
    <source>
        <dbReference type="ARBA" id="ARBA00022753"/>
    </source>
</evidence>
<evidence type="ECO:0000256" key="10">
    <source>
        <dbReference type="ARBA" id="ARBA00023034"/>
    </source>
</evidence>
<dbReference type="OMA" id="KCGMILP"/>
<keyword evidence="5 13" id="KW-0479">Metal-binding</keyword>
<dbReference type="GO" id="GO:0070530">
    <property type="term" value="F:K63-linked polyubiquitin modification-dependent protein binding"/>
    <property type="evidence" value="ECO:0007669"/>
    <property type="project" value="InterPro"/>
</dbReference>
<dbReference type="AlphaFoldDB" id="A0A8C3DQH6"/>
<dbReference type="Proteomes" id="UP000694553">
    <property type="component" value="Unassembled WGS sequence"/>
</dbReference>
<evidence type="ECO:0000256" key="12">
    <source>
        <dbReference type="ARBA" id="ARBA00023329"/>
    </source>
</evidence>
<dbReference type="InterPro" id="IPR032419">
    <property type="entry name" value="CC2-LZ_dom"/>
</dbReference>
<dbReference type="PANTHER" id="PTHR31553:SF2">
    <property type="entry name" value="OPTINEURIN"/>
    <property type="match status" value="1"/>
</dbReference>
<gene>
    <name evidence="16" type="primary">OPTN</name>
</gene>
<keyword evidence="11 14" id="KW-0175">Coiled coil</keyword>
<dbReference type="PROSITE" id="PS51801">
    <property type="entry name" value="ZF_CCHC_NOA"/>
    <property type="match status" value="1"/>
</dbReference>
<name>A0A8C3DQH6_CORMO</name>
<evidence type="ECO:0000256" key="8">
    <source>
        <dbReference type="ARBA" id="ARBA00022833"/>
    </source>
</evidence>
<evidence type="ECO:0000256" key="13">
    <source>
        <dbReference type="RuleBase" id="RU367122"/>
    </source>
</evidence>
<evidence type="ECO:0000313" key="17">
    <source>
        <dbReference type="Proteomes" id="UP000694553"/>
    </source>
</evidence>
<comment type="function">
    <text evidence="13">May act by regulating membrane trafficking and cellular morphogenesis.</text>
</comment>
<feature type="compositionally biased region" description="Basic and acidic residues" evidence="15">
    <location>
        <begin position="174"/>
        <end position="192"/>
    </location>
</feature>
<feature type="coiled-coil region" evidence="14">
    <location>
        <begin position="215"/>
        <end position="331"/>
    </location>
</feature>
<dbReference type="GO" id="GO:0006914">
    <property type="term" value="P:autophagy"/>
    <property type="evidence" value="ECO:0007669"/>
    <property type="project" value="UniProtKB-KW"/>
</dbReference>
<comment type="subcellular location">
    <subcellularLocation>
        <location evidence="13">Cytoplasm</location>
        <location evidence="13">Perinuclear region</location>
    </subcellularLocation>
    <subcellularLocation>
        <location evidence="13">Golgi apparatus</location>
    </subcellularLocation>
    <subcellularLocation>
        <location evidence="2 13">Golgi apparatus</location>
        <location evidence="2 13">trans-Golgi network</location>
    </subcellularLocation>
    <subcellularLocation>
        <location evidence="1 13">Cytoplasmic vesicle</location>
        <location evidence="1 13">Autophagosome</location>
    </subcellularLocation>
    <subcellularLocation>
        <location evidence="13">Cytoplasmic vesicle</location>
    </subcellularLocation>
    <subcellularLocation>
        <location evidence="13">Recycling endosome</location>
    </subcellularLocation>
</comment>
<dbReference type="FunFam" id="1.20.5.990:FF:000002">
    <property type="entry name" value="Optineurin"/>
    <property type="match status" value="1"/>
</dbReference>
<evidence type="ECO:0000256" key="11">
    <source>
        <dbReference type="ARBA" id="ARBA00023054"/>
    </source>
</evidence>
<dbReference type="GO" id="GO:0090161">
    <property type="term" value="P:Golgi ribbon formation"/>
    <property type="evidence" value="ECO:0007669"/>
    <property type="project" value="TreeGrafter"/>
</dbReference>
<evidence type="ECO:0000256" key="7">
    <source>
        <dbReference type="ARBA" id="ARBA00022771"/>
    </source>
</evidence>
<feature type="region of interest" description="Disordered" evidence="15">
    <location>
        <begin position="416"/>
        <end position="447"/>
    </location>
</feature>
<evidence type="ECO:0000256" key="9">
    <source>
        <dbReference type="ARBA" id="ARBA00023006"/>
    </source>
</evidence>
<feature type="coiled-coil region" evidence="14">
    <location>
        <begin position="463"/>
        <end position="528"/>
    </location>
</feature>
<dbReference type="GO" id="GO:0005776">
    <property type="term" value="C:autophagosome"/>
    <property type="evidence" value="ECO:0007669"/>
    <property type="project" value="UniProtKB-SubCell"/>
</dbReference>
<dbReference type="PANTHER" id="PTHR31553">
    <property type="entry name" value="NF-KAPPA-B ESSENTIAL MODULATOR"/>
    <property type="match status" value="1"/>
</dbReference>
<dbReference type="GO" id="GO:0048471">
    <property type="term" value="C:perinuclear region of cytoplasm"/>
    <property type="evidence" value="ECO:0007669"/>
    <property type="project" value="UniProtKB-SubCell"/>
</dbReference>
<feature type="region of interest" description="Disordered" evidence="15">
    <location>
        <begin position="128"/>
        <end position="154"/>
    </location>
</feature>
<evidence type="ECO:0000256" key="5">
    <source>
        <dbReference type="ARBA" id="ARBA00022723"/>
    </source>
</evidence>
<dbReference type="GO" id="GO:0005634">
    <property type="term" value="C:nucleus"/>
    <property type="evidence" value="ECO:0007669"/>
    <property type="project" value="TreeGrafter"/>
</dbReference>
<evidence type="ECO:0000313" key="16">
    <source>
        <dbReference type="Ensembl" id="ENSCMUP00000010252.1"/>
    </source>
</evidence>
<dbReference type="GO" id="GO:0008270">
    <property type="term" value="F:zinc ion binding"/>
    <property type="evidence" value="ECO:0007669"/>
    <property type="project" value="UniProtKB-KW"/>
</dbReference>
<sequence>MRGHGLQLHQGRLRSDVGRNFFTEGVIRHWNGLPRGVVESPSLEFFKESLDVAVSGMVWLTRWCSVINWTRRSQRSFPTSSTRRIFSLEGCAPHTTLLLHGALGSRCRWAGEPQGGSRQRTLGAREVGGAELGSPRGGGGGGGDGGGGLAVRPSAERGRCCHGRAVRAASEMSSKLKDCPAENGEHSKSKMENGVDSMAAPALNTYTPEEMLQQMKELITENNELKEAMKLHNQAMKDRYEELSTWREKQKEEREFYELKFKEAKQCLQAKCIENEQLQQQLQSLKEREEGAEMEGCMAPEKEVRQLKSQVQRLQAEKADLLAIISELQVKLNISAEDSFVEIGMNEGEINRTAKEHQENSGEMPSNDAVYIRSKSADESKNLESEELTVSQLLCCLRNETQKREKLEKELQDHKERLSKLEEETRSCLESGTQTEQEEESSEAVGSEVETLNLQVCALFKELQEAHEKLTEAELIQKKLQEKCQVLERKSLAAASELEEKQQLIYTIKKLELQVESIQAEVKLEQAKTHEEKARYNNLQDSYSKLLPELTEAMKKIDEMKLKELNKVDKDVVEQLTAKVELAEQALAAKQLQIDEMKQLIAKQEEDLETMSVLRAQMEVYCSDFHAERAAREKIHEEKEQLAVQLAYLLKEQQNLEDLSRTSLAEMQSRHGARMPDREHSPHLVQRGTNSQDWQEQQNISVYSCPKCEEILPDLDTLQIHVMDCIN</sequence>
<evidence type="ECO:0000256" key="3">
    <source>
        <dbReference type="ARBA" id="ARBA00018548"/>
    </source>
</evidence>